<dbReference type="PANTHER" id="PTHR12001:SF44">
    <property type="entry name" value="GERANYLGERANYL PYROPHOSPHATE SYNTHASE"/>
    <property type="match status" value="1"/>
</dbReference>
<dbReference type="InterPro" id="IPR033749">
    <property type="entry name" value="Polyprenyl_synt_CS"/>
</dbReference>
<dbReference type="Gene3D" id="1.10.600.10">
    <property type="entry name" value="Farnesyl Diphosphate Synthase"/>
    <property type="match status" value="1"/>
</dbReference>
<dbReference type="SUPFAM" id="SSF48576">
    <property type="entry name" value="Terpenoid synthases"/>
    <property type="match status" value="1"/>
</dbReference>
<evidence type="ECO:0000256" key="3">
    <source>
        <dbReference type="RuleBase" id="RU004466"/>
    </source>
</evidence>
<dbReference type="Pfam" id="PF00348">
    <property type="entry name" value="polyprenyl_synt"/>
    <property type="match status" value="1"/>
</dbReference>
<reference evidence="4 5" key="1">
    <citation type="submission" date="2018-12" db="EMBL/GenBank/DDBJ databases">
        <title>Rubrispira sanarue gen. nov., sp., nov., a member of the order Silvanigrellales, isolated from a brackish lake in Hamamatsu Japan.</title>
        <authorList>
            <person name="Maejima Y."/>
            <person name="Iino T."/>
            <person name="Muraguchi Y."/>
            <person name="Fukuda K."/>
            <person name="Nojiri H."/>
            <person name="Ohkuma M."/>
            <person name="Moriuchi R."/>
            <person name="Dohra H."/>
            <person name="Kimbara K."/>
            <person name="Shintani M."/>
        </authorList>
    </citation>
    <scope>NUCLEOTIDE SEQUENCE [LARGE SCALE GENOMIC DNA]</scope>
    <source>
        <strain evidence="4 5">RF1110005</strain>
    </source>
</reference>
<dbReference type="InterPro" id="IPR000092">
    <property type="entry name" value="Polyprenyl_synt"/>
</dbReference>
<dbReference type="InterPro" id="IPR008949">
    <property type="entry name" value="Isoprenoid_synthase_dom_sf"/>
</dbReference>
<name>A0A4P2VJI5_FLUSA</name>
<dbReference type="SFLD" id="SFLDS00005">
    <property type="entry name" value="Isoprenoid_Synthase_Type_I"/>
    <property type="match status" value="1"/>
</dbReference>
<proteinExistence type="inferred from homology"/>
<evidence type="ECO:0000256" key="2">
    <source>
        <dbReference type="ARBA" id="ARBA00022842"/>
    </source>
</evidence>
<dbReference type="GO" id="GO:0046872">
    <property type="term" value="F:metal ion binding"/>
    <property type="evidence" value="ECO:0007669"/>
    <property type="project" value="UniProtKB-KW"/>
</dbReference>
<gene>
    <name evidence="4" type="ORF">JCM31447_17690</name>
</gene>
<organism evidence="4 5">
    <name type="scientific">Fluviispira sanaruensis</name>
    <dbReference type="NCBI Taxonomy" id="2493639"/>
    <lineage>
        <taxon>Bacteria</taxon>
        <taxon>Pseudomonadati</taxon>
        <taxon>Bdellovibrionota</taxon>
        <taxon>Oligoflexia</taxon>
        <taxon>Silvanigrellales</taxon>
        <taxon>Silvanigrellaceae</taxon>
        <taxon>Fluviispira</taxon>
    </lineage>
</organism>
<comment type="similarity">
    <text evidence="3">Belongs to the FPP/GGPP synthase family.</text>
</comment>
<accession>A0A4P2VJI5</accession>
<dbReference type="EMBL" id="AP019368">
    <property type="protein sequence ID" value="BBH53326.1"/>
    <property type="molecule type" value="Genomic_DNA"/>
</dbReference>
<dbReference type="PROSITE" id="PS00723">
    <property type="entry name" value="POLYPRENYL_SYNTHASE_1"/>
    <property type="match status" value="1"/>
</dbReference>
<evidence type="ECO:0000313" key="4">
    <source>
        <dbReference type="EMBL" id="BBH53326.1"/>
    </source>
</evidence>
<dbReference type="GO" id="GO:0008299">
    <property type="term" value="P:isoprenoid biosynthetic process"/>
    <property type="evidence" value="ECO:0007669"/>
    <property type="project" value="InterPro"/>
</dbReference>
<dbReference type="KEGG" id="sbf:JCM31447_17690"/>
<keyword evidence="2" id="KW-0460">Magnesium</keyword>
<keyword evidence="3" id="KW-0808">Transferase</keyword>
<dbReference type="GO" id="GO:0004659">
    <property type="term" value="F:prenyltransferase activity"/>
    <property type="evidence" value="ECO:0007669"/>
    <property type="project" value="InterPro"/>
</dbReference>
<dbReference type="OrthoDB" id="9805316at2"/>
<evidence type="ECO:0000256" key="1">
    <source>
        <dbReference type="ARBA" id="ARBA00022723"/>
    </source>
</evidence>
<dbReference type="Proteomes" id="UP000291236">
    <property type="component" value="Chromosome"/>
</dbReference>
<evidence type="ECO:0000313" key="5">
    <source>
        <dbReference type="Proteomes" id="UP000291236"/>
    </source>
</evidence>
<sequence>MSHNKNQRQNVLKDFNYFNIRLNEYLNNLEKKMSDHFFYNIYIKDCIKESLLDLTRDSLNAKAKRIRPLLCSWIFRNHILVHDFSLEYAELEKKEKLSLNKCLNVLFCIEILHCASLIIDDIEDGSLERRGQQTLYLQYGIPNTLNTGTWMYFLAIKTLPKSLHTIAVNTLYDCHIGQALDLSNNNPKFIESLFFGSSEHRWEYYKKCAELKTARLLQFSIDCLEQMLKIDKKTTIALKKLFMFYGLSFQMFDDIKNILPDISGHKSYEDLNSGLRSSISLTFLDLLSQQEKREAYNEFLNSKYSEFILSHNLYKYCLRECYNSAQNYLDQSSLLLDEISCNADSREYIHFILENPIENIRRSIANLLSEPQLNFNELQSSIL</sequence>
<keyword evidence="5" id="KW-1185">Reference proteome</keyword>
<protein>
    <submittedName>
        <fullName evidence="4">Polyprenyl synthetase family protein</fullName>
    </submittedName>
</protein>
<keyword evidence="1" id="KW-0479">Metal-binding</keyword>
<dbReference type="AlphaFoldDB" id="A0A4P2VJI5"/>
<dbReference type="RefSeq" id="WP_130608943.1">
    <property type="nucleotide sequence ID" value="NZ_AP019368.1"/>
</dbReference>
<dbReference type="PANTHER" id="PTHR12001">
    <property type="entry name" value="GERANYLGERANYL PYROPHOSPHATE SYNTHASE"/>
    <property type="match status" value="1"/>
</dbReference>